<protein>
    <submittedName>
        <fullName evidence="1">DUF6489 family protein</fullName>
    </submittedName>
</protein>
<name>A0AA95H881_9GAMM</name>
<reference evidence="1" key="1">
    <citation type="journal article" date="2023" name="Int. J. Mol. Sci.">
        <title>Metagenomics Revealed a New Genus 'Candidatus Thiocaldithrix dubininis' gen. nov., sp. nov. and a New Species 'Candidatus Thiothrix putei' sp. nov. in the Family Thiotrichaceae, Some Members of Which Have Traits of Both Na+- and H+-Motive Energetics.</title>
        <authorList>
            <person name="Ravin N.V."/>
            <person name="Muntyan M.S."/>
            <person name="Smolyakov D.D."/>
            <person name="Rudenko T.S."/>
            <person name="Beletsky A.V."/>
            <person name="Mardanov A.V."/>
            <person name="Grabovich M.Y."/>
        </authorList>
    </citation>
    <scope>NUCLEOTIDE SEQUENCE</scope>
    <source>
        <strain evidence="1">GKL-01</strain>
    </source>
</reference>
<evidence type="ECO:0000313" key="1">
    <source>
        <dbReference type="EMBL" id="WGZ91255.1"/>
    </source>
</evidence>
<dbReference type="Pfam" id="PF20099">
    <property type="entry name" value="DUF6489"/>
    <property type="match status" value="1"/>
</dbReference>
<gene>
    <name evidence="1" type="ORF">QJT80_02000</name>
</gene>
<dbReference type="Proteomes" id="UP001300672">
    <property type="component" value="Chromosome"/>
</dbReference>
<reference evidence="1" key="2">
    <citation type="submission" date="2023-04" db="EMBL/GenBank/DDBJ databases">
        <authorList>
            <person name="Beletskiy A.V."/>
            <person name="Mardanov A.V."/>
            <person name="Ravin N.V."/>
        </authorList>
    </citation>
    <scope>NUCLEOTIDE SEQUENCE</scope>
    <source>
        <strain evidence="1">GKL-01</strain>
    </source>
</reference>
<dbReference type="KEGG" id="tdu:QJT80_02000"/>
<organism evidence="1">
    <name type="scientific">Candidatus Thiocaldithrix dubininis</name>
    <dbReference type="NCBI Taxonomy" id="3080823"/>
    <lineage>
        <taxon>Bacteria</taxon>
        <taxon>Pseudomonadati</taxon>
        <taxon>Pseudomonadota</taxon>
        <taxon>Gammaproteobacteria</taxon>
        <taxon>Thiotrichales</taxon>
        <taxon>Thiotrichaceae</taxon>
        <taxon>Candidatus Thiocaldithrix</taxon>
    </lineage>
</organism>
<dbReference type="AlphaFoldDB" id="A0AA95H881"/>
<dbReference type="InterPro" id="IPR045502">
    <property type="entry name" value="DUF6489"/>
</dbReference>
<accession>A0AA95H881</accession>
<dbReference type="EMBL" id="CP124755">
    <property type="protein sequence ID" value="WGZ91255.1"/>
    <property type="molecule type" value="Genomic_DNA"/>
</dbReference>
<sequence>MNIKVDVDITPEELRRLMGLPDMQEFNRAIMDEMLNRMRMGVEGYDPTAFFKPAMFGGTDTMKRWMDMFSNFALKPTTQTSSSGEKTD</sequence>
<proteinExistence type="predicted"/>